<dbReference type="RefSeq" id="XP_018023084.1">
    <property type="nucleotide sequence ID" value="XM_018167595.2"/>
</dbReference>
<keyword evidence="4" id="KW-1185">Reference proteome</keyword>
<evidence type="ECO:0000256" key="1">
    <source>
        <dbReference type="ARBA" id="ARBA00005447"/>
    </source>
</evidence>
<organism evidence="4 5">
    <name type="scientific">Hyalella azteca</name>
    <name type="common">Amphipod</name>
    <dbReference type="NCBI Taxonomy" id="294128"/>
    <lineage>
        <taxon>Eukaryota</taxon>
        <taxon>Metazoa</taxon>
        <taxon>Ecdysozoa</taxon>
        <taxon>Arthropoda</taxon>
        <taxon>Crustacea</taxon>
        <taxon>Multicrustacea</taxon>
        <taxon>Malacostraca</taxon>
        <taxon>Eumalacostraca</taxon>
        <taxon>Peracarida</taxon>
        <taxon>Amphipoda</taxon>
        <taxon>Senticaudata</taxon>
        <taxon>Talitrida</taxon>
        <taxon>Talitroidea</taxon>
        <taxon>Hyalellidae</taxon>
        <taxon>Hyalella</taxon>
    </lineage>
</organism>
<gene>
    <name evidence="5" type="primary">LOC108679073</name>
</gene>
<feature type="disulfide bond" evidence="2">
    <location>
        <begin position="61"/>
        <end position="87"/>
    </location>
</feature>
<name>A0A8B7PAA4_HYAAZ</name>
<dbReference type="Pfam" id="PF01147">
    <property type="entry name" value="Crust_neurohorm"/>
    <property type="match status" value="1"/>
</dbReference>
<comment type="similarity">
    <text evidence="1">Belongs to the arthropod CHH/MIH/GIH/VIH hormone family.</text>
</comment>
<dbReference type="Proteomes" id="UP000694843">
    <property type="component" value="Unplaced"/>
</dbReference>
<dbReference type="Gene3D" id="1.10.2010.10">
    <property type="entry name" value="Crustacean CHH/MIH/GIH neurohormone"/>
    <property type="match status" value="1"/>
</dbReference>
<keyword evidence="3" id="KW-0732">Signal</keyword>
<feature type="signal peptide" evidence="3">
    <location>
        <begin position="1"/>
        <end position="29"/>
    </location>
</feature>
<proteinExistence type="inferred from homology"/>
<evidence type="ECO:0000313" key="4">
    <source>
        <dbReference type="Proteomes" id="UP000694843"/>
    </source>
</evidence>
<feature type="disulfide bond" evidence="2">
    <location>
        <begin position="58"/>
        <end position="74"/>
    </location>
</feature>
<evidence type="ECO:0000256" key="2">
    <source>
        <dbReference type="PIRSR" id="PIRSR631098-51"/>
    </source>
</evidence>
<reference evidence="5" key="1">
    <citation type="submission" date="2025-08" db="UniProtKB">
        <authorList>
            <consortium name="RefSeq"/>
        </authorList>
    </citation>
    <scope>IDENTIFICATION</scope>
    <source>
        <tissue evidence="5">Whole organism</tissue>
    </source>
</reference>
<dbReference type="AlphaFoldDB" id="A0A8B7PAA4"/>
<feature type="disulfide bond" evidence="2">
    <location>
        <begin position="41"/>
        <end position="78"/>
    </location>
</feature>
<feature type="chain" id="PRO_5034025851" evidence="3">
    <location>
        <begin position="30"/>
        <end position="102"/>
    </location>
</feature>
<keyword evidence="2" id="KW-1015">Disulfide bond</keyword>
<protein>
    <submittedName>
        <fullName evidence="5">Molt-inhibiting hormone-like</fullName>
    </submittedName>
</protein>
<dbReference type="KEGG" id="hazt:108679073"/>
<evidence type="ECO:0000313" key="5">
    <source>
        <dbReference type="RefSeq" id="XP_018023084.1"/>
    </source>
</evidence>
<sequence length="102" mass="11063">MLFAVTSSHYLLATFAIFSVVLLPVPGSGHLSDVTSETMACAYLMGSELPVREADRICDQCVQLFPVPDLGRLCRKSCYINMDFAACATIVNKARASGTLRD</sequence>
<accession>A0A8B7PAA4</accession>
<dbReference type="SUPFAM" id="SSF81778">
    <property type="entry name" value="Crustacean CHH/MIH/GIH neurohormone"/>
    <property type="match status" value="1"/>
</dbReference>
<dbReference type="InterPro" id="IPR035957">
    <property type="entry name" value="Crust_neurohorm_sf"/>
</dbReference>
<evidence type="ECO:0000256" key="3">
    <source>
        <dbReference type="SAM" id="SignalP"/>
    </source>
</evidence>
<dbReference type="GeneID" id="108679073"/>
<dbReference type="InterPro" id="IPR031098">
    <property type="entry name" value="Crust_neurohorm"/>
</dbReference>